<evidence type="ECO:0000256" key="1">
    <source>
        <dbReference type="SAM" id="MobiDB-lite"/>
    </source>
</evidence>
<keyword evidence="3" id="KW-1185">Reference proteome</keyword>
<dbReference type="Ensembl" id="ENSPLOT00000012390.1">
    <property type="protein sequence ID" value="ENSPLOP00000011207.1"/>
    <property type="gene ID" value="ENSPLOG00000008214.1"/>
</dbReference>
<feature type="compositionally biased region" description="Polar residues" evidence="1">
    <location>
        <begin position="36"/>
        <end position="48"/>
    </location>
</feature>
<dbReference type="AlphaFoldDB" id="A0A8C8X0L2"/>
<protein>
    <submittedName>
        <fullName evidence="2">Uncharacterized protein</fullName>
    </submittedName>
</protein>
<reference evidence="2" key="2">
    <citation type="submission" date="2025-08" db="UniProtKB">
        <authorList>
            <consortium name="Ensembl"/>
        </authorList>
    </citation>
    <scope>IDENTIFICATION</scope>
</reference>
<feature type="region of interest" description="Disordered" evidence="1">
    <location>
        <begin position="36"/>
        <end position="62"/>
    </location>
</feature>
<dbReference type="Proteomes" id="UP000694399">
    <property type="component" value="Chromosome D4"/>
</dbReference>
<organism evidence="2 3">
    <name type="scientific">Panthera leo</name>
    <name type="common">Lion</name>
    <dbReference type="NCBI Taxonomy" id="9689"/>
    <lineage>
        <taxon>Eukaryota</taxon>
        <taxon>Metazoa</taxon>
        <taxon>Chordata</taxon>
        <taxon>Craniata</taxon>
        <taxon>Vertebrata</taxon>
        <taxon>Euteleostomi</taxon>
        <taxon>Mammalia</taxon>
        <taxon>Eutheria</taxon>
        <taxon>Laurasiatheria</taxon>
        <taxon>Carnivora</taxon>
        <taxon>Feliformia</taxon>
        <taxon>Felidae</taxon>
        <taxon>Pantherinae</taxon>
        <taxon>Panthera</taxon>
    </lineage>
</organism>
<feature type="region of interest" description="Disordered" evidence="1">
    <location>
        <begin position="76"/>
        <end position="104"/>
    </location>
</feature>
<name>A0A8C8X0L2_PANLE</name>
<proteinExistence type="predicted"/>
<reference evidence="2" key="3">
    <citation type="submission" date="2025-09" db="UniProtKB">
        <authorList>
            <consortium name="Ensembl"/>
        </authorList>
    </citation>
    <scope>IDENTIFICATION</scope>
</reference>
<evidence type="ECO:0000313" key="2">
    <source>
        <dbReference type="Ensembl" id="ENSPLOP00000011207.1"/>
    </source>
</evidence>
<accession>A0A8C8X0L2</accession>
<evidence type="ECO:0000313" key="3">
    <source>
        <dbReference type="Proteomes" id="UP000694399"/>
    </source>
</evidence>
<sequence>MHWFKKKLLKTLQGRSLFNFSSLICYTDQNQMRFSTVTSPSPTGNSLVQIHKNGGGRSAGEGLSLQEGLRLYNGRKRKNQAGLQHLAPANKLPANAKSSHTSVP</sequence>
<reference evidence="2" key="1">
    <citation type="journal article" date="2019" name="bioRxiv">
        <title>Long live the king: chromosome-level assembly of the lion (Panthera leo) using linked-read, Hi-C, and long read data.</title>
        <authorList>
            <person name="Armstrong E.E."/>
            <person name="Taylor R.W."/>
            <person name="Miller D.E."/>
            <person name="Kaelin C."/>
            <person name="Barsh G."/>
            <person name="Hadly E.A."/>
            <person name="Petrov D."/>
        </authorList>
    </citation>
    <scope>NUCLEOTIDE SEQUENCE [LARGE SCALE GENOMIC DNA]</scope>
</reference>